<dbReference type="EMBL" id="JAVDXQ010000003">
    <property type="protein sequence ID" value="MDR7297237.1"/>
    <property type="molecule type" value="Genomic_DNA"/>
</dbReference>
<proteinExistence type="predicted"/>
<dbReference type="PROSITE" id="PS00409">
    <property type="entry name" value="PROKAR_NTER_METHYL"/>
    <property type="match status" value="1"/>
</dbReference>
<evidence type="ECO:0000313" key="4">
    <source>
        <dbReference type="Proteomes" id="UP001180536"/>
    </source>
</evidence>
<keyword evidence="2" id="KW-0812">Transmembrane</keyword>
<dbReference type="PANTHER" id="PTHR30093:SF47">
    <property type="entry name" value="TYPE IV PILUS NON-CORE MINOR PILIN PILE"/>
    <property type="match status" value="1"/>
</dbReference>
<protein>
    <submittedName>
        <fullName evidence="3">General secretion pathway protein G</fullName>
    </submittedName>
</protein>
<evidence type="ECO:0000256" key="2">
    <source>
        <dbReference type="SAM" id="Phobius"/>
    </source>
</evidence>
<name>A0ABU1Z9F3_9BURK</name>
<dbReference type="InterPro" id="IPR012902">
    <property type="entry name" value="N_methyl_site"/>
</dbReference>
<dbReference type="SUPFAM" id="SSF54523">
    <property type="entry name" value="Pili subunits"/>
    <property type="match status" value="1"/>
</dbReference>
<dbReference type="InterPro" id="IPR000983">
    <property type="entry name" value="Bac_GSPG_pilin"/>
</dbReference>
<dbReference type="RefSeq" id="WP_056872964.1">
    <property type="nucleotide sequence ID" value="NZ_JAVDXQ010000003.1"/>
</dbReference>
<dbReference type="PANTHER" id="PTHR30093">
    <property type="entry name" value="GENERAL SECRETION PATHWAY PROTEIN G"/>
    <property type="match status" value="1"/>
</dbReference>
<dbReference type="Pfam" id="PF07963">
    <property type="entry name" value="N_methyl"/>
    <property type="match status" value="1"/>
</dbReference>
<keyword evidence="4" id="KW-1185">Reference proteome</keyword>
<keyword evidence="2" id="KW-0472">Membrane</keyword>
<evidence type="ECO:0000256" key="1">
    <source>
        <dbReference type="ARBA" id="ARBA00022481"/>
    </source>
</evidence>
<comment type="caution">
    <text evidence="3">The sequence shown here is derived from an EMBL/GenBank/DDBJ whole genome shotgun (WGS) entry which is preliminary data.</text>
</comment>
<accession>A0ABU1Z9F3</accession>
<gene>
    <name evidence="3" type="ORF">J2X16_002584</name>
</gene>
<dbReference type="PRINTS" id="PR00813">
    <property type="entry name" value="BCTERIALGSPG"/>
</dbReference>
<keyword evidence="2" id="KW-1133">Transmembrane helix</keyword>
<dbReference type="NCBIfam" id="TIGR02532">
    <property type="entry name" value="IV_pilin_GFxxxE"/>
    <property type="match status" value="1"/>
</dbReference>
<evidence type="ECO:0000313" key="3">
    <source>
        <dbReference type="EMBL" id="MDR7297237.1"/>
    </source>
</evidence>
<reference evidence="3 4" key="1">
    <citation type="submission" date="2023-07" db="EMBL/GenBank/DDBJ databases">
        <title>Sorghum-associated microbial communities from plants grown in Nebraska, USA.</title>
        <authorList>
            <person name="Schachtman D."/>
        </authorList>
    </citation>
    <scope>NUCLEOTIDE SEQUENCE [LARGE SCALE GENOMIC DNA]</scope>
    <source>
        <strain evidence="3 4">BE310</strain>
    </source>
</reference>
<feature type="transmembrane region" description="Helical" evidence="2">
    <location>
        <begin position="6"/>
        <end position="27"/>
    </location>
</feature>
<sequence>MKQARGFTLIELIVVMAIVALLASIAAPRYFNSLQKSKETALLASLATMRDAIDQYAADKGRYPESLQELAEARYIREVPEDPLTTSRESWVELPPPADMQATGRLWDVRSGAAGRSADGRLYADW</sequence>
<dbReference type="Gene3D" id="3.30.700.10">
    <property type="entry name" value="Glycoprotein, Type 4 Pilin"/>
    <property type="match status" value="1"/>
</dbReference>
<organism evidence="3 4">
    <name type="scientific">Pelomonas aquatica</name>
    <dbReference type="NCBI Taxonomy" id="431058"/>
    <lineage>
        <taxon>Bacteria</taxon>
        <taxon>Pseudomonadati</taxon>
        <taxon>Pseudomonadota</taxon>
        <taxon>Betaproteobacteria</taxon>
        <taxon>Burkholderiales</taxon>
        <taxon>Sphaerotilaceae</taxon>
        <taxon>Roseateles</taxon>
    </lineage>
</organism>
<dbReference type="Proteomes" id="UP001180536">
    <property type="component" value="Unassembled WGS sequence"/>
</dbReference>
<keyword evidence="1" id="KW-0488">Methylation</keyword>
<dbReference type="InterPro" id="IPR045584">
    <property type="entry name" value="Pilin-like"/>
</dbReference>